<feature type="domain" description="EF-hand" evidence="2">
    <location>
        <begin position="145"/>
        <end position="180"/>
    </location>
</feature>
<dbReference type="GO" id="GO:0005509">
    <property type="term" value="F:calcium ion binding"/>
    <property type="evidence" value="ECO:0007669"/>
    <property type="project" value="InterPro"/>
</dbReference>
<dbReference type="CDD" id="cd00051">
    <property type="entry name" value="EFh"/>
    <property type="match status" value="1"/>
</dbReference>
<keyword evidence="1" id="KW-0106">Calcium</keyword>
<dbReference type="GeneID" id="106153246"/>
<keyword evidence="3" id="KW-1185">Reference proteome</keyword>
<dbReference type="PROSITE" id="PS50222">
    <property type="entry name" value="EF_HAND_2"/>
    <property type="match status" value="3"/>
</dbReference>
<dbReference type="InterPro" id="IPR002048">
    <property type="entry name" value="EF_hand_dom"/>
</dbReference>
<evidence type="ECO:0000259" key="2">
    <source>
        <dbReference type="PROSITE" id="PS50222"/>
    </source>
</evidence>
<dbReference type="OrthoDB" id="6041230at2759"/>
<dbReference type="SMART" id="SM00054">
    <property type="entry name" value="EFh"/>
    <property type="match status" value="3"/>
</dbReference>
<proteinExistence type="predicted"/>
<dbReference type="PROSITE" id="PS00018">
    <property type="entry name" value="EF_HAND_1"/>
    <property type="match status" value="2"/>
</dbReference>
<evidence type="ECO:0000256" key="1">
    <source>
        <dbReference type="ARBA" id="ARBA00022837"/>
    </source>
</evidence>
<dbReference type="STRING" id="7574.A0A2R2MI72"/>
<sequence>MLRAASGIFPLMVRTAVGSHVRKLVSRPAALTLVRTMTEKVEQLNEFQKSKLKRKFFLYDIDDDGFVEREDYDNYIAKIKEAYDLSDDDPLLKAFEVEFESHWQQMLNFMDENADGQLSLEEWLHYYPNITANVHAKNQDNLPTFLLTMADTLFDLMDTKKDGVIDAEEYSEFWTKFDRRYPVDVATAKEHLAHLTENGKYDMDIYHYRAVYADYTWSDDPDTFGRYAYGPIVL</sequence>
<dbReference type="KEGG" id="lak:106153246"/>
<gene>
    <name evidence="4" type="primary">LOC106153246</name>
</gene>
<organism evidence="3 4">
    <name type="scientific">Lingula anatina</name>
    <name type="common">Brachiopod</name>
    <name type="synonym">Lingula unguis</name>
    <dbReference type="NCBI Taxonomy" id="7574"/>
    <lineage>
        <taxon>Eukaryota</taxon>
        <taxon>Metazoa</taxon>
        <taxon>Spiralia</taxon>
        <taxon>Lophotrochozoa</taxon>
        <taxon>Brachiopoda</taxon>
        <taxon>Linguliformea</taxon>
        <taxon>Lingulata</taxon>
        <taxon>Lingulida</taxon>
        <taxon>Linguloidea</taxon>
        <taxon>Lingulidae</taxon>
        <taxon>Lingula</taxon>
    </lineage>
</organism>
<name>A0A2R2MI72_LINAN</name>
<feature type="domain" description="EF-hand" evidence="2">
    <location>
        <begin position="47"/>
        <end position="82"/>
    </location>
</feature>
<dbReference type="InParanoid" id="A0A2R2MI72"/>
<evidence type="ECO:0000313" key="3">
    <source>
        <dbReference type="Proteomes" id="UP000085678"/>
    </source>
</evidence>
<dbReference type="InterPro" id="IPR018247">
    <property type="entry name" value="EF_Hand_1_Ca_BS"/>
</dbReference>
<dbReference type="Proteomes" id="UP000085678">
    <property type="component" value="Unplaced"/>
</dbReference>
<reference evidence="4" key="1">
    <citation type="submission" date="2025-08" db="UniProtKB">
        <authorList>
            <consortium name="RefSeq"/>
        </authorList>
    </citation>
    <scope>IDENTIFICATION</scope>
    <source>
        <tissue evidence="4">Gonads</tissue>
    </source>
</reference>
<accession>A0A2R2MI72</accession>
<evidence type="ECO:0000313" key="4">
    <source>
        <dbReference type="RefSeq" id="XP_023929911.1"/>
    </source>
</evidence>
<dbReference type="AlphaFoldDB" id="A0A2R2MI72"/>
<feature type="domain" description="EF-hand" evidence="2">
    <location>
        <begin position="98"/>
        <end position="133"/>
    </location>
</feature>
<dbReference type="Pfam" id="PF13202">
    <property type="entry name" value="EF-hand_5"/>
    <property type="match status" value="2"/>
</dbReference>
<dbReference type="Gene3D" id="1.10.238.10">
    <property type="entry name" value="EF-hand"/>
    <property type="match status" value="1"/>
</dbReference>
<dbReference type="RefSeq" id="XP_023929911.1">
    <property type="nucleotide sequence ID" value="XM_024074143.1"/>
</dbReference>
<dbReference type="InterPro" id="IPR011992">
    <property type="entry name" value="EF-hand-dom_pair"/>
</dbReference>
<protein>
    <submittedName>
        <fullName evidence="4">Sarcoplasmic calcium-binding protein, beta chain</fullName>
    </submittedName>
</protein>
<dbReference type="SUPFAM" id="SSF47473">
    <property type="entry name" value="EF-hand"/>
    <property type="match status" value="1"/>
</dbReference>